<dbReference type="RefSeq" id="WP_002986412.1">
    <property type="nucleotide sequence ID" value="NZ_CP068108.1"/>
</dbReference>
<evidence type="ECO:0000313" key="3">
    <source>
        <dbReference type="Proteomes" id="UP000596202"/>
    </source>
</evidence>
<proteinExistence type="predicted"/>
<dbReference type="GeneID" id="93528413"/>
<organism evidence="2 3">
    <name type="scientific">Myroides odoratus</name>
    <name type="common">Flavobacterium odoratum</name>
    <dbReference type="NCBI Taxonomy" id="256"/>
    <lineage>
        <taxon>Bacteria</taxon>
        <taxon>Pseudomonadati</taxon>
        <taxon>Bacteroidota</taxon>
        <taxon>Flavobacteriia</taxon>
        <taxon>Flavobacteriales</taxon>
        <taxon>Flavobacteriaceae</taxon>
        <taxon>Myroides</taxon>
    </lineage>
</organism>
<evidence type="ECO:0000313" key="2">
    <source>
        <dbReference type="EMBL" id="QQT98960.1"/>
    </source>
</evidence>
<accession>A0A9Q6Z3W4</accession>
<keyword evidence="1" id="KW-0175">Coiled coil</keyword>
<protein>
    <submittedName>
        <fullName evidence="2">Uncharacterized protein</fullName>
    </submittedName>
</protein>
<dbReference type="EMBL" id="CP068108">
    <property type="protein sequence ID" value="QQT98960.1"/>
    <property type="molecule type" value="Genomic_DNA"/>
</dbReference>
<dbReference type="AlphaFoldDB" id="A0A9Q6Z3W4"/>
<name>A0A9Q6Z3W4_MYROD</name>
<dbReference type="Proteomes" id="UP000596202">
    <property type="component" value="Chromosome"/>
</dbReference>
<feature type="coiled-coil region" evidence="1">
    <location>
        <begin position="261"/>
        <end position="288"/>
    </location>
</feature>
<evidence type="ECO:0000256" key="1">
    <source>
        <dbReference type="SAM" id="Coils"/>
    </source>
</evidence>
<gene>
    <name evidence="2" type="ORF">I6I88_12135</name>
</gene>
<sequence length="342" mass="38078">MAKIVFVLTTGRTPQTWDLPYINIMADKPGSGKKFINYYPGENSIYKEDVEGKNKDIKPSEIPLFEFNSATNKTELTVDDSNTNLLMYLKAHPWFGRKYEITSETIESEKLLKGYELKEKAIDLVKHVSDLETRSKAMVVFGIQALHFEVKVAEAKLKQLAFEKPEFIIGKLSGVDYESQFISAQAYIQGIVKNNMGHTMVVWGDTEQSILTLAAGETGNIKLGNFLNNGSDQALITMQTIAQKLGIGDEPKTQTASAPTNTISEKELKAKDDEIAELRAALEAANKGSVHELNPPVVDSNKDAKVEMTLEEATAKYIEKFNKEPGPTVKGDLEWILKKLKE</sequence>
<reference evidence="2 3" key="1">
    <citation type="submission" date="2021-01" db="EMBL/GenBank/DDBJ databases">
        <title>FDA dAtabase for Regulatory Grade micrObial Sequences (FDA-ARGOS): Supporting development and validation of Infectious Disease Dx tests.</title>
        <authorList>
            <person name="Sproer C."/>
            <person name="Gronow S."/>
            <person name="Severitt S."/>
            <person name="Schroder I."/>
            <person name="Tallon L."/>
            <person name="Sadzewicz L."/>
            <person name="Zhao X."/>
            <person name="Boylan J."/>
            <person name="Ott S."/>
            <person name="Bowen H."/>
            <person name="Vavikolanu K."/>
            <person name="Mehta A."/>
            <person name="Aluvathingal J."/>
            <person name="Nadendla S."/>
            <person name="Lowell S."/>
            <person name="Myers T."/>
            <person name="Yan Y."/>
            <person name="Sichtig H."/>
        </authorList>
    </citation>
    <scope>NUCLEOTIDE SEQUENCE [LARGE SCALE GENOMIC DNA]</scope>
    <source>
        <strain evidence="2 3">FDAARGOS_1131</strain>
    </source>
</reference>
<dbReference type="OrthoDB" id="1444934at2"/>